<dbReference type="Pfam" id="PF02771">
    <property type="entry name" value="Acyl-CoA_dh_N"/>
    <property type="match status" value="1"/>
</dbReference>
<dbReference type="GO" id="GO:0006552">
    <property type="term" value="P:L-leucine catabolic process"/>
    <property type="evidence" value="ECO:0007669"/>
    <property type="project" value="TreeGrafter"/>
</dbReference>
<dbReference type="PANTHER" id="PTHR43884:SF12">
    <property type="entry name" value="ISOVALERYL-COA DEHYDROGENASE, MITOCHONDRIAL-RELATED"/>
    <property type="match status" value="1"/>
</dbReference>
<dbReference type="AlphaFoldDB" id="A0A1X9LRX7"/>
<evidence type="ECO:0000313" key="4">
    <source>
        <dbReference type="EMBL" id="ARJ07192.1"/>
    </source>
</evidence>
<evidence type="ECO:0000256" key="1">
    <source>
        <dbReference type="ARBA" id="ARBA00023002"/>
    </source>
</evidence>
<proteinExistence type="predicted"/>
<dbReference type="Gene3D" id="1.20.140.10">
    <property type="entry name" value="Butyryl-CoA Dehydrogenase, subunit A, domain 3"/>
    <property type="match status" value="1"/>
</dbReference>
<dbReference type="PANTHER" id="PTHR43884">
    <property type="entry name" value="ACYL-COA DEHYDROGENASE"/>
    <property type="match status" value="1"/>
</dbReference>
<name>A0A1X9LRX7_9MICO</name>
<dbReference type="InterPro" id="IPR013107">
    <property type="entry name" value="Acyl-CoA_DH_C"/>
</dbReference>
<evidence type="ECO:0000313" key="5">
    <source>
        <dbReference type="Proteomes" id="UP000192775"/>
    </source>
</evidence>
<dbReference type="InterPro" id="IPR037069">
    <property type="entry name" value="AcylCoA_DH/ox_N_sf"/>
</dbReference>
<feature type="domain" description="Acyl-CoA dehydrogenase/oxidase N-terminal" evidence="2">
    <location>
        <begin position="2"/>
        <end position="71"/>
    </location>
</feature>
<dbReference type="GO" id="GO:0008470">
    <property type="term" value="F:3-methylbutanoyl-CoA dehydrogenase activity"/>
    <property type="evidence" value="ECO:0007669"/>
    <property type="project" value="TreeGrafter"/>
</dbReference>
<dbReference type="InterPro" id="IPR009100">
    <property type="entry name" value="AcylCoA_DH/oxidase_NM_dom_sf"/>
</dbReference>
<sequence>MADEFTSVAVSRDAEGTAPFDEVRRLRATGLLPAAIPASLGGGGLDWPTIFETIRPLARVDAGLGHVVAYHFLQSWRIRLNEETARIEALQRRSAERHWFWGGAGNPRDATLELTPVDGGFTVRGRKFFATGAQVSDRIVASATRTDDDEKYAIVIDAHLPEVVHHDDWDNIGQRLSASGSVSFEDAFVPDEHVLGPSEQAGARYRPYASLSGLSFQLALAHLQVAIAEGALAVAADYVRNGTRPWGTSGVDRAVDDPYTRELTGRLASATRASDALVWRATDLFAAAEEKGWELGDDERGELSIELSAAKVETSRLALDVSSRVFDLTGARATASRYGFDRFWRNARTLTLHDPAVYKAREVGDRLLTGEFPEPSGYS</sequence>
<dbReference type="Gene3D" id="2.40.110.10">
    <property type="entry name" value="Butyryl-CoA Dehydrogenase, subunit A, domain 2"/>
    <property type="match status" value="1"/>
</dbReference>
<keyword evidence="1" id="KW-0560">Oxidoreductase</keyword>
<dbReference type="SUPFAM" id="SSF47203">
    <property type="entry name" value="Acyl-CoA dehydrogenase C-terminal domain-like"/>
    <property type="match status" value="1"/>
</dbReference>
<evidence type="ECO:0000259" key="3">
    <source>
        <dbReference type="Pfam" id="PF08028"/>
    </source>
</evidence>
<gene>
    <name evidence="4" type="ORF">B5808_03880</name>
</gene>
<dbReference type="SUPFAM" id="SSF56645">
    <property type="entry name" value="Acyl-CoA dehydrogenase NM domain-like"/>
    <property type="match status" value="1"/>
</dbReference>
<feature type="domain" description="Acyl-CoA dehydrogenase C-terminal" evidence="3">
    <location>
        <begin position="220"/>
        <end position="353"/>
    </location>
</feature>
<dbReference type="STRING" id="1619308.B5808_03880"/>
<dbReference type="Proteomes" id="UP000192775">
    <property type="component" value="Chromosome"/>
</dbReference>
<dbReference type="InterPro" id="IPR046373">
    <property type="entry name" value="Acyl-CoA_Oxase/DH_mid-dom_sf"/>
</dbReference>
<dbReference type="EMBL" id="CP020715">
    <property type="protein sequence ID" value="ARJ07192.1"/>
    <property type="molecule type" value="Genomic_DNA"/>
</dbReference>
<accession>A0A1X9LRX7</accession>
<protein>
    <submittedName>
        <fullName evidence="4">Uncharacterized protein</fullName>
    </submittedName>
</protein>
<dbReference type="GO" id="GO:0050660">
    <property type="term" value="F:flavin adenine dinucleotide binding"/>
    <property type="evidence" value="ECO:0007669"/>
    <property type="project" value="InterPro"/>
</dbReference>
<dbReference type="Gene3D" id="1.10.540.10">
    <property type="entry name" value="Acyl-CoA dehydrogenase/oxidase, N-terminal domain"/>
    <property type="match status" value="1"/>
</dbReference>
<dbReference type="Pfam" id="PF08028">
    <property type="entry name" value="Acyl-CoA_dh_2"/>
    <property type="match status" value="1"/>
</dbReference>
<dbReference type="InterPro" id="IPR036250">
    <property type="entry name" value="AcylCo_DH-like_C"/>
</dbReference>
<keyword evidence="5" id="KW-1185">Reference proteome</keyword>
<reference evidence="4 5" key="1">
    <citation type="submission" date="2017-04" db="EMBL/GenBank/DDBJ databases">
        <authorList>
            <person name="Afonso C.L."/>
            <person name="Miller P.J."/>
            <person name="Scott M.A."/>
            <person name="Spackman E."/>
            <person name="Goraichik I."/>
            <person name="Dimitrov K.M."/>
            <person name="Suarez D.L."/>
            <person name="Swayne D.E."/>
        </authorList>
    </citation>
    <scope>NUCLEOTIDE SEQUENCE [LARGE SCALE GENOMIC DNA]</scope>
    <source>
        <strain evidence="5">XA(T)</strain>
    </source>
</reference>
<dbReference type="PIRSF" id="PIRSF016578">
    <property type="entry name" value="HsaA"/>
    <property type="match status" value="1"/>
</dbReference>
<dbReference type="InterPro" id="IPR013786">
    <property type="entry name" value="AcylCoA_DH/ox_N"/>
</dbReference>
<dbReference type="KEGG" id="cphy:B5808_03880"/>
<evidence type="ECO:0000259" key="2">
    <source>
        <dbReference type="Pfam" id="PF02771"/>
    </source>
</evidence>
<organism evidence="4 5">
    <name type="scientific">Cnuibacter physcomitrellae</name>
    <dbReference type="NCBI Taxonomy" id="1619308"/>
    <lineage>
        <taxon>Bacteria</taxon>
        <taxon>Bacillati</taxon>
        <taxon>Actinomycetota</taxon>
        <taxon>Actinomycetes</taxon>
        <taxon>Micrococcales</taxon>
        <taxon>Microbacteriaceae</taxon>
        <taxon>Cnuibacter</taxon>
    </lineage>
</organism>